<accession>C5WD91</accession>
<dbReference type="STRING" id="476281.ICMP_445"/>
<keyword evidence="3" id="KW-1185">Reference proteome</keyword>
<protein>
    <submittedName>
        <fullName evidence="2">Component of SufBCD complex</fullName>
    </submittedName>
</protein>
<evidence type="ECO:0000313" key="2">
    <source>
        <dbReference type="EMBL" id="BAH83297.1"/>
    </source>
</evidence>
<name>C5WD91_9ENTR</name>
<dbReference type="KEGG" id="icp:ICMP_445"/>
<gene>
    <name evidence="2" type="primary">sufD</name>
    <name evidence="2" type="ORF">ICMP_445</name>
</gene>
<dbReference type="AlphaFoldDB" id="C5WD91"/>
<dbReference type="RefSeq" id="WP_041069495.1">
    <property type="nucleotide sequence ID" value="NZ_AP010872.1"/>
</dbReference>
<evidence type="ECO:0000259" key="1">
    <source>
        <dbReference type="Pfam" id="PF01458"/>
    </source>
</evidence>
<dbReference type="NCBIfam" id="NF008194">
    <property type="entry name" value="PRK10948.1"/>
    <property type="match status" value="1"/>
</dbReference>
<dbReference type="OrthoDB" id="9768262at2"/>
<dbReference type="InterPro" id="IPR055346">
    <property type="entry name" value="Fe-S_cluster_assembly_SufBD"/>
</dbReference>
<dbReference type="InterPro" id="IPR037284">
    <property type="entry name" value="SUF_FeS_clus_asmbl_SufBD_sf"/>
</dbReference>
<reference evidence="2 3" key="1">
    <citation type="journal article" date="2011" name="Genome Biol. Evol.">
        <title>Reductive evolution of bacterial genome in insect gut environment.</title>
        <authorList>
            <person name="Nikoh N."/>
            <person name="Hosokawa T."/>
            <person name="Ohshima K."/>
            <person name="Hattori M."/>
            <person name="Fukatsu T."/>
        </authorList>
    </citation>
    <scope>NUCLEOTIDE SEQUENCE [LARGE SCALE GENOMIC DNA]</scope>
    <source>
        <strain evidence="2 3">Mpkobe</strain>
    </source>
</reference>
<organism evidence="2 3">
    <name type="scientific">Candidatus Ishikawaella capsulata Mpkobe</name>
    <dbReference type="NCBI Taxonomy" id="476281"/>
    <lineage>
        <taxon>Bacteria</taxon>
        <taxon>Pseudomonadati</taxon>
        <taxon>Pseudomonadota</taxon>
        <taxon>Gammaproteobacteria</taxon>
        <taxon>Enterobacterales</taxon>
        <taxon>Enterobacteriaceae</taxon>
        <taxon>Candidatus Ishikawella</taxon>
    </lineage>
</organism>
<dbReference type="GO" id="GO:0016226">
    <property type="term" value="P:iron-sulfur cluster assembly"/>
    <property type="evidence" value="ECO:0007669"/>
    <property type="project" value="InterPro"/>
</dbReference>
<evidence type="ECO:0000313" key="3">
    <source>
        <dbReference type="Proteomes" id="UP000061704"/>
    </source>
</evidence>
<dbReference type="InterPro" id="IPR000825">
    <property type="entry name" value="SUF_FeS_clus_asmbl_SufBD_core"/>
</dbReference>
<dbReference type="Proteomes" id="UP000061704">
    <property type="component" value="Chromosome"/>
</dbReference>
<dbReference type="PANTHER" id="PTHR43575">
    <property type="entry name" value="PROTEIN ABCI7, CHLOROPLASTIC"/>
    <property type="match status" value="1"/>
</dbReference>
<dbReference type="EMBL" id="AP010872">
    <property type="protein sequence ID" value="BAH83297.1"/>
    <property type="molecule type" value="Genomic_DNA"/>
</dbReference>
<feature type="domain" description="SUF system FeS cluster assembly SufBD core" evidence="1">
    <location>
        <begin position="167"/>
        <end position="396"/>
    </location>
</feature>
<dbReference type="PANTHER" id="PTHR43575:SF1">
    <property type="entry name" value="PROTEIN ABCI7, CHLOROPLASTIC"/>
    <property type="match status" value="1"/>
</dbReference>
<dbReference type="SUPFAM" id="SSF101960">
    <property type="entry name" value="Stabilizer of iron transporter SufD"/>
    <property type="match status" value="1"/>
</dbReference>
<proteinExistence type="predicted"/>
<sequence>MAGSPIKNNKALQHWSYIFESRKNNHSTNAKYHWEKFRQLGLPNNKDENWKYTPLNKLYAQNFSIAPSYNLSSDQIKKFALPLDAVRLVYFNGYLQYKISDIDNDTFQIHNIPAHEDYSIPRAICSEVFLHLTESLLEEITIINLLSDRPNDVSSLYLLHITSGEDNSLNTVNYRHHLHLTGNTHIQVIEHYVSLNTIGHFTGTRFTISLGNNTRLTHIKLVCENSESYHFAHNDIILAHKSQASTISFFIGAKLLRHNTSAQLNDKSAELIINTLSLPINKEIHDSRSYVEHNKGYCSSYQLHKTITCNQARSIFNGIIKVSKHALKTDSKMLNNNLLIGTLAAVYTKPQLEIYADDIKCSHGATVGHIEYEQIFYLRARGISESFAKNIIIYGFIEDLTGMLKNNIIRKLVLERIACRVPGDKYEF</sequence>
<dbReference type="Pfam" id="PF01458">
    <property type="entry name" value="SUFBD_core"/>
    <property type="match status" value="1"/>
</dbReference>
<dbReference type="HOGENOM" id="CLU_026231_5_0_6"/>